<feature type="region of interest" description="Disordered" evidence="5">
    <location>
        <begin position="753"/>
        <end position="802"/>
    </location>
</feature>
<dbReference type="PANTHER" id="PTHR10746">
    <property type="entry name" value="50S RIBOSOMAL PROTEIN L4"/>
    <property type="match status" value="1"/>
</dbReference>
<evidence type="ECO:0000313" key="6">
    <source>
        <dbReference type="EMBL" id="KFG31295.1"/>
    </source>
</evidence>
<accession>A0A086JGM7</accession>
<feature type="compositionally biased region" description="Basic and acidic residues" evidence="5">
    <location>
        <begin position="753"/>
        <end position="765"/>
    </location>
</feature>
<dbReference type="EMBL" id="AEYI02001971">
    <property type="protein sequence ID" value="KFG31295.1"/>
    <property type="molecule type" value="Genomic_DNA"/>
</dbReference>
<organism evidence="6 7">
    <name type="scientific">Toxoplasma gondii p89</name>
    <dbReference type="NCBI Taxonomy" id="943119"/>
    <lineage>
        <taxon>Eukaryota</taxon>
        <taxon>Sar</taxon>
        <taxon>Alveolata</taxon>
        <taxon>Apicomplexa</taxon>
        <taxon>Conoidasida</taxon>
        <taxon>Coccidia</taxon>
        <taxon>Eucoccidiorida</taxon>
        <taxon>Eimeriorina</taxon>
        <taxon>Sarcocystidae</taxon>
        <taxon>Toxoplasma</taxon>
    </lineage>
</organism>
<protein>
    <recommendedName>
        <fullName evidence="4">Large ribosomal subunit protein uL4m</fullName>
    </recommendedName>
</protein>
<keyword evidence="2 6" id="KW-0689">Ribosomal protein</keyword>
<comment type="caution">
    <text evidence="6">The sequence shown here is derived from an EMBL/GenBank/DDBJ whole genome shotgun (WGS) entry which is preliminary data.</text>
</comment>
<dbReference type="InterPro" id="IPR013005">
    <property type="entry name" value="Ribosomal_uL4-like"/>
</dbReference>
<feature type="compositionally biased region" description="Low complexity" evidence="5">
    <location>
        <begin position="106"/>
        <end position="117"/>
    </location>
</feature>
<evidence type="ECO:0000256" key="1">
    <source>
        <dbReference type="ARBA" id="ARBA00010528"/>
    </source>
</evidence>
<dbReference type="GO" id="GO:1990904">
    <property type="term" value="C:ribonucleoprotein complex"/>
    <property type="evidence" value="ECO:0007669"/>
    <property type="project" value="UniProtKB-KW"/>
</dbReference>
<dbReference type="AlphaFoldDB" id="A0A086JGM7"/>
<sequence length="802" mass="90913">MGALAFPSTPSGMAEAARRWYPLRRVSCWSERLRASRFPGCSSLHTSRRLSTARLSRSLLSAHSSSKPVSCPDETLPSLLAGPRPSRRETELLRSGISPPSPHAAPLPSSSSRHTSSPVQLLPRRLHCFSARKGTPTKRSEECGTPLACDDQRMRCGSSCHSSENSKKAQWSTSLSRMKLAHHSPSAWTGAPLSSSPLPVVHRFLRCAPASPSATSSAPLNASLCSVQSPFLPSSPFPFPLSLHDLPWARAAQRPASVLSRPRCAAVTRLSEDPQVTCEDDSIVSFSGALPLQPSFTPSVAFPAHKPVPLNSPLSPSVHAAPQVRRPGSVVRMNEVIRHWWSVPAVGFNSVLEVPIYRFEVFQRRAEEAGEGDASIAEEGDHPEEEEGCVVLPNDIFGLPLRPDILYRCYWFYRRAIAGWTERMQLFKWEWPGSKRKLRTQQRSGRARIGWRKAPGKYVGVKAHPLRPHDQRIKINKRLLWQGLKIMLSAKFAQGQITVVDHFNLQSHKTKHCVRHLRRLLGRKCPSALLVHEGTTDVNDNFRYATAHILAVRRENVEGINVYNLLKYRQLVITEKALLKLIYNIQTYPEKRGWLPKYATPDGKPAPAPEKVEGWDREWRQMKERERNAKFSKALLRERILKWKWSDETKGAIKVPRVDPFKGFRLARFSLHEPTMPWEKFEENYVDTDPLEDEEDGDMFDEAQALGEETQRLERLDHEELSDAAAYDDMSLTDMPLTERMHRPKRLENFKMEPTVEKRDGKEAIADDVTGDEELTEGIEENDQRNEIMFPVDKFVPRKPRE</sequence>
<comment type="similarity">
    <text evidence="1">Belongs to the universal ribosomal protein uL4 family.</text>
</comment>
<feature type="compositionally biased region" description="Acidic residues" evidence="5">
    <location>
        <begin position="769"/>
        <end position="781"/>
    </location>
</feature>
<dbReference type="SUPFAM" id="SSF52166">
    <property type="entry name" value="Ribosomal protein L4"/>
    <property type="match status" value="1"/>
</dbReference>
<dbReference type="Proteomes" id="UP000028828">
    <property type="component" value="Unassembled WGS sequence"/>
</dbReference>
<dbReference type="Gene3D" id="3.40.1370.10">
    <property type="match status" value="1"/>
</dbReference>
<evidence type="ECO:0000256" key="3">
    <source>
        <dbReference type="ARBA" id="ARBA00023274"/>
    </source>
</evidence>
<gene>
    <name evidence="6" type="ORF">TGP89_223660</name>
</gene>
<dbReference type="PANTHER" id="PTHR10746:SF6">
    <property type="entry name" value="LARGE RIBOSOMAL SUBUNIT PROTEIN UL4M"/>
    <property type="match status" value="1"/>
</dbReference>
<dbReference type="GO" id="GO:0006412">
    <property type="term" value="P:translation"/>
    <property type="evidence" value="ECO:0007669"/>
    <property type="project" value="InterPro"/>
</dbReference>
<evidence type="ECO:0000256" key="2">
    <source>
        <dbReference type="ARBA" id="ARBA00022980"/>
    </source>
</evidence>
<evidence type="ECO:0000256" key="5">
    <source>
        <dbReference type="SAM" id="MobiDB-lite"/>
    </source>
</evidence>
<keyword evidence="3" id="KW-0687">Ribonucleoprotein</keyword>
<reference evidence="6 7" key="1">
    <citation type="submission" date="2014-03" db="EMBL/GenBank/DDBJ databases">
        <authorList>
            <person name="Sibley D."/>
            <person name="Venepally P."/>
            <person name="Karamycheva S."/>
            <person name="Hadjithomas M."/>
            <person name="Khan A."/>
            <person name="Brunk B."/>
            <person name="Roos D."/>
            <person name="Caler E."/>
            <person name="Lorenzi H."/>
        </authorList>
    </citation>
    <scope>NUCLEOTIDE SEQUENCE [LARGE SCALE GENOMIC DNA]</scope>
    <source>
        <strain evidence="7">p89</strain>
    </source>
</reference>
<dbReference type="InterPro" id="IPR002136">
    <property type="entry name" value="Ribosomal_uL4"/>
</dbReference>
<dbReference type="OrthoDB" id="275876at2759"/>
<dbReference type="GO" id="GO:0003735">
    <property type="term" value="F:structural constituent of ribosome"/>
    <property type="evidence" value="ECO:0007669"/>
    <property type="project" value="InterPro"/>
</dbReference>
<feature type="region of interest" description="Disordered" evidence="5">
    <location>
        <begin position="63"/>
        <end position="120"/>
    </location>
</feature>
<evidence type="ECO:0000256" key="4">
    <source>
        <dbReference type="ARBA" id="ARBA00040565"/>
    </source>
</evidence>
<dbReference type="Pfam" id="PF00573">
    <property type="entry name" value="Ribosomal_L4"/>
    <property type="match status" value="1"/>
</dbReference>
<dbReference type="GO" id="GO:0005840">
    <property type="term" value="C:ribosome"/>
    <property type="evidence" value="ECO:0007669"/>
    <property type="project" value="UniProtKB-KW"/>
</dbReference>
<evidence type="ECO:0000313" key="7">
    <source>
        <dbReference type="Proteomes" id="UP000028828"/>
    </source>
</evidence>
<proteinExistence type="inferred from homology"/>
<dbReference type="InterPro" id="IPR023574">
    <property type="entry name" value="Ribosomal_uL4_dom_sf"/>
</dbReference>
<dbReference type="VEuPathDB" id="ToxoDB:TGP89_223660"/>
<name>A0A086JGM7_TOXGO</name>